<comment type="caution">
    <text evidence="1">The sequence shown here is derived from an EMBL/GenBank/DDBJ whole genome shotgun (WGS) entry which is preliminary data.</text>
</comment>
<accession>A0ABN8N4R1</accession>
<dbReference type="InterPro" id="IPR052055">
    <property type="entry name" value="Hepadnavirus_pol/RT"/>
</dbReference>
<name>A0ABN8N4R1_9CNID</name>
<keyword evidence="2" id="KW-1185">Reference proteome</keyword>
<protein>
    <recommendedName>
        <fullName evidence="3">RNase H type-1 domain-containing protein</fullName>
    </recommendedName>
</protein>
<organism evidence="1 2">
    <name type="scientific">Porites lobata</name>
    <dbReference type="NCBI Taxonomy" id="104759"/>
    <lineage>
        <taxon>Eukaryota</taxon>
        <taxon>Metazoa</taxon>
        <taxon>Cnidaria</taxon>
        <taxon>Anthozoa</taxon>
        <taxon>Hexacorallia</taxon>
        <taxon>Scleractinia</taxon>
        <taxon>Fungiina</taxon>
        <taxon>Poritidae</taxon>
        <taxon>Porites</taxon>
    </lineage>
</organism>
<dbReference type="PANTHER" id="PTHR33050">
    <property type="entry name" value="REVERSE TRANSCRIPTASE DOMAIN-CONTAINING PROTEIN"/>
    <property type="match status" value="1"/>
</dbReference>
<reference evidence="1 2" key="1">
    <citation type="submission" date="2022-05" db="EMBL/GenBank/DDBJ databases">
        <authorList>
            <consortium name="Genoscope - CEA"/>
            <person name="William W."/>
        </authorList>
    </citation>
    <scope>NUCLEOTIDE SEQUENCE [LARGE SCALE GENOMIC DNA]</scope>
</reference>
<dbReference type="PANTHER" id="PTHR33050:SF8">
    <property type="entry name" value="REVERSE TRANSCRIPTASE DOMAIN-CONTAINING PROTEIN"/>
    <property type="match status" value="1"/>
</dbReference>
<evidence type="ECO:0000313" key="2">
    <source>
        <dbReference type="Proteomes" id="UP001159405"/>
    </source>
</evidence>
<gene>
    <name evidence="1" type="ORF">PLOB_00045714</name>
</gene>
<proteinExistence type="predicted"/>
<sequence>MSAATDLEVTSDAAGAIGFGAYSQGQWFYDNEAVVAILTTRTSKVPALMHLLRDLLLSAARWGFTFTAAHVPGVENKSADAASRFRWQEFRQLAPEAHSSPFRTTCVCFSMQLLRLVLGVAGVGGSISSLFTGPSFFKHQGDPGWVGAARRVAMDTSSSC</sequence>
<evidence type="ECO:0000313" key="1">
    <source>
        <dbReference type="EMBL" id="CAH3040493.1"/>
    </source>
</evidence>
<evidence type="ECO:0008006" key="3">
    <source>
        <dbReference type="Google" id="ProtNLM"/>
    </source>
</evidence>
<dbReference type="EMBL" id="CALNXK010000008">
    <property type="protein sequence ID" value="CAH3040493.1"/>
    <property type="molecule type" value="Genomic_DNA"/>
</dbReference>
<dbReference type="Proteomes" id="UP001159405">
    <property type="component" value="Unassembled WGS sequence"/>
</dbReference>